<accession>X1W2V8</accession>
<protein>
    <submittedName>
        <fullName evidence="1">Uncharacterized protein</fullName>
    </submittedName>
</protein>
<organism evidence="1">
    <name type="scientific">marine sediment metagenome</name>
    <dbReference type="NCBI Taxonomy" id="412755"/>
    <lineage>
        <taxon>unclassified sequences</taxon>
        <taxon>metagenomes</taxon>
        <taxon>ecological metagenomes</taxon>
    </lineage>
</organism>
<feature type="non-terminal residue" evidence="1">
    <location>
        <position position="1"/>
    </location>
</feature>
<dbReference type="EMBL" id="BARW01037396">
    <property type="protein sequence ID" value="GAJ24380.1"/>
    <property type="molecule type" value="Genomic_DNA"/>
</dbReference>
<evidence type="ECO:0000313" key="1">
    <source>
        <dbReference type="EMBL" id="GAJ24380.1"/>
    </source>
</evidence>
<comment type="caution">
    <text evidence="1">The sequence shown here is derived from an EMBL/GenBank/DDBJ whole genome shotgun (WGS) entry which is preliminary data.</text>
</comment>
<gene>
    <name evidence="1" type="ORF">S12H4_57748</name>
</gene>
<name>X1W2V8_9ZZZZ</name>
<dbReference type="AlphaFoldDB" id="X1W2V8"/>
<reference evidence="1" key="1">
    <citation type="journal article" date="2014" name="Front. Microbiol.">
        <title>High frequency of phylogenetically diverse reductive dehalogenase-homologous genes in deep subseafloor sedimentary metagenomes.</title>
        <authorList>
            <person name="Kawai M."/>
            <person name="Futagami T."/>
            <person name="Toyoda A."/>
            <person name="Takaki Y."/>
            <person name="Nishi S."/>
            <person name="Hori S."/>
            <person name="Arai W."/>
            <person name="Tsubouchi T."/>
            <person name="Morono Y."/>
            <person name="Uchiyama I."/>
            <person name="Ito T."/>
            <person name="Fujiyama A."/>
            <person name="Inagaki F."/>
            <person name="Takami H."/>
        </authorList>
    </citation>
    <scope>NUCLEOTIDE SEQUENCE</scope>
    <source>
        <strain evidence="1">Expedition CK06-06</strain>
    </source>
</reference>
<sequence>LRERKKEKCYFKLKTMAGNHFIIMIKGEMKI</sequence>
<proteinExistence type="predicted"/>